<dbReference type="AlphaFoldDB" id="E2AHV6"/>
<feature type="non-terminal residue" evidence="1">
    <location>
        <position position="77"/>
    </location>
</feature>
<reference evidence="1 2" key="1">
    <citation type="journal article" date="2010" name="Science">
        <title>Genomic comparison of the ants Camponotus floridanus and Harpegnathos saltator.</title>
        <authorList>
            <person name="Bonasio R."/>
            <person name="Zhang G."/>
            <person name="Ye C."/>
            <person name="Mutti N.S."/>
            <person name="Fang X."/>
            <person name="Qin N."/>
            <person name="Donahue G."/>
            <person name="Yang P."/>
            <person name="Li Q."/>
            <person name="Li C."/>
            <person name="Zhang P."/>
            <person name="Huang Z."/>
            <person name="Berger S.L."/>
            <person name="Reinberg D."/>
            <person name="Wang J."/>
            <person name="Liebig J."/>
        </authorList>
    </citation>
    <scope>NUCLEOTIDE SEQUENCE [LARGE SCALE GENOMIC DNA]</scope>
    <source>
        <strain evidence="2">C129</strain>
    </source>
</reference>
<proteinExistence type="predicted"/>
<accession>E2AHV6</accession>
<dbReference type="EMBL" id="GL439597">
    <property type="protein sequence ID" value="EFN66983.1"/>
    <property type="molecule type" value="Genomic_DNA"/>
</dbReference>
<sequence length="77" mass="9076">AFNPTPVQFYYSFRKSFATDHCSVETGNYTLDIEESQTDMMTRIAQFEHESFVQNTSLQKNTCIQIDDHDYRQKDIV</sequence>
<evidence type="ECO:0000313" key="1">
    <source>
        <dbReference type="EMBL" id="EFN66983.1"/>
    </source>
</evidence>
<name>E2AHV6_CAMFO</name>
<feature type="non-terminal residue" evidence="1">
    <location>
        <position position="1"/>
    </location>
</feature>
<evidence type="ECO:0000313" key="2">
    <source>
        <dbReference type="Proteomes" id="UP000000311"/>
    </source>
</evidence>
<keyword evidence="2" id="KW-1185">Reference proteome</keyword>
<dbReference type="Proteomes" id="UP000000311">
    <property type="component" value="Unassembled WGS sequence"/>
</dbReference>
<protein>
    <submittedName>
        <fullName evidence="1">Uncharacterized protein</fullName>
    </submittedName>
</protein>
<dbReference type="InParanoid" id="E2AHV6"/>
<gene>
    <name evidence="1" type="ORF">EAG_00068</name>
</gene>
<organism evidence="2">
    <name type="scientific">Camponotus floridanus</name>
    <name type="common">Florida carpenter ant</name>
    <dbReference type="NCBI Taxonomy" id="104421"/>
    <lineage>
        <taxon>Eukaryota</taxon>
        <taxon>Metazoa</taxon>
        <taxon>Ecdysozoa</taxon>
        <taxon>Arthropoda</taxon>
        <taxon>Hexapoda</taxon>
        <taxon>Insecta</taxon>
        <taxon>Pterygota</taxon>
        <taxon>Neoptera</taxon>
        <taxon>Endopterygota</taxon>
        <taxon>Hymenoptera</taxon>
        <taxon>Apocrita</taxon>
        <taxon>Aculeata</taxon>
        <taxon>Formicoidea</taxon>
        <taxon>Formicidae</taxon>
        <taxon>Formicinae</taxon>
        <taxon>Camponotus</taxon>
    </lineage>
</organism>